<reference evidence="2" key="1">
    <citation type="submission" date="2019-08" db="EMBL/GenBank/DDBJ databases">
        <authorList>
            <person name="Kucharzyk K."/>
            <person name="Murdoch R.W."/>
            <person name="Higgins S."/>
            <person name="Loffler F."/>
        </authorList>
    </citation>
    <scope>NUCLEOTIDE SEQUENCE</scope>
</reference>
<protein>
    <recommendedName>
        <fullName evidence="3">DUF5655 domain-containing protein</fullName>
    </recommendedName>
</protein>
<proteinExistence type="predicted"/>
<dbReference type="AlphaFoldDB" id="A0A645HQ41"/>
<name>A0A645HQ41_9ZZZZ</name>
<sequence>MNDYISETMNDKIKTALGGTGGSVSAPEQASEAPIPQTEDKAPEKAAPNIVTTEEELEAYFIIKNLLKDITDIHDITYKDTESYINILYKGNTWKWICRLRITPNQKLLIIPDENKKDIKYKLSDIYDLTQHSDEFHAVLQRYL</sequence>
<evidence type="ECO:0008006" key="3">
    <source>
        <dbReference type="Google" id="ProtNLM"/>
    </source>
</evidence>
<organism evidence="2">
    <name type="scientific">bioreactor metagenome</name>
    <dbReference type="NCBI Taxonomy" id="1076179"/>
    <lineage>
        <taxon>unclassified sequences</taxon>
        <taxon>metagenomes</taxon>
        <taxon>ecological metagenomes</taxon>
    </lineage>
</organism>
<feature type="region of interest" description="Disordered" evidence="1">
    <location>
        <begin position="15"/>
        <end position="45"/>
    </location>
</feature>
<evidence type="ECO:0000256" key="1">
    <source>
        <dbReference type="SAM" id="MobiDB-lite"/>
    </source>
</evidence>
<dbReference type="EMBL" id="VSSQ01098052">
    <property type="protein sequence ID" value="MPN41175.1"/>
    <property type="molecule type" value="Genomic_DNA"/>
</dbReference>
<gene>
    <name evidence="2" type="ORF">SDC9_188717</name>
</gene>
<comment type="caution">
    <text evidence="2">The sequence shown here is derived from an EMBL/GenBank/DDBJ whole genome shotgun (WGS) entry which is preliminary data.</text>
</comment>
<accession>A0A645HQ41</accession>
<evidence type="ECO:0000313" key="2">
    <source>
        <dbReference type="EMBL" id="MPN41175.1"/>
    </source>
</evidence>